<reference evidence="4 5" key="1">
    <citation type="submission" date="2019-03" db="EMBL/GenBank/DDBJ databases">
        <authorList>
            <person name="Gaulin E."/>
            <person name="Dumas B."/>
        </authorList>
    </citation>
    <scope>NUCLEOTIDE SEQUENCE [LARGE SCALE GENOMIC DNA]</scope>
    <source>
        <strain evidence="4">CBS 568.67</strain>
    </source>
</reference>
<proteinExistence type="inferred from homology"/>
<evidence type="ECO:0000256" key="2">
    <source>
        <dbReference type="SAM" id="MobiDB-lite"/>
    </source>
</evidence>
<accession>A0A485K4R1</accession>
<dbReference type="EMBL" id="VJMH01000092">
    <property type="protein sequence ID" value="KAF0719115.1"/>
    <property type="molecule type" value="Genomic_DNA"/>
</dbReference>
<dbReference type="GO" id="GO:0005829">
    <property type="term" value="C:cytosol"/>
    <property type="evidence" value="ECO:0007669"/>
    <property type="project" value="TreeGrafter"/>
</dbReference>
<dbReference type="Proteomes" id="UP000332933">
    <property type="component" value="Unassembled WGS sequence"/>
</dbReference>
<evidence type="ECO:0000313" key="3">
    <source>
        <dbReference type="EMBL" id="KAF0719115.1"/>
    </source>
</evidence>
<comment type="similarity">
    <text evidence="1">Belongs to the LTV1 family.</text>
</comment>
<dbReference type="Pfam" id="PF04180">
    <property type="entry name" value="LTV"/>
    <property type="match status" value="1"/>
</dbReference>
<feature type="region of interest" description="Disordered" evidence="2">
    <location>
        <begin position="508"/>
        <end position="581"/>
    </location>
</feature>
<organism evidence="4 5">
    <name type="scientific">Aphanomyces stellatus</name>
    <dbReference type="NCBI Taxonomy" id="120398"/>
    <lineage>
        <taxon>Eukaryota</taxon>
        <taxon>Sar</taxon>
        <taxon>Stramenopiles</taxon>
        <taxon>Oomycota</taxon>
        <taxon>Saprolegniomycetes</taxon>
        <taxon>Saprolegniales</taxon>
        <taxon>Verrucalvaceae</taxon>
        <taxon>Aphanomyces</taxon>
    </lineage>
</organism>
<dbReference type="GO" id="GO:0005634">
    <property type="term" value="C:nucleus"/>
    <property type="evidence" value="ECO:0007669"/>
    <property type="project" value="TreeGrafter"/>
</dbReference>
<dbReference type="OrthoDB" id="5852896at2759"/>
<evidence type="ECO:0000313" key="5">
    <source>
        <dbReference type="Proteomes" id="UP000332933"/>
    </source>
</evidence>
<reference evidence="3" key="2">
    <citation type="submission" date="2019-06" db="EMBL/GenBank/DDBJ databases">
        <title>Genomics analysis of Aphanomyces spp. identifies a new class of oomycete effector associated with host adaptation.</title>
        <authorList>
            <person name="Gaulin E."/>
        </authorList>
    </citation>
    <scope>NUCLEOTIDE SEQUENCE</scope>
    <source>
        <strain evidence="3">CBS 578.67</strain>
    </source>
</reference>
<dbReference type="GO" id="GO:0030688">
    <property type="term" value="C:preribosome, small subunit precursor"/>
    <property type="evidence" value="ECO:0007669"/>
    <property type="project" value="TreeGrafter"/>
</dbReference>
<feature type="compositionally biased region" description="Acidic residues" evidence="2">
    <location>
        <begin position="508"/>
        <end position="518"/>
    </location>
</feature>
<name>A0A485K4R1_9STRA</name>
<keyword evidence="5" id="KW-1185">Reference proteome</keyword>
<dbReference type="EMBL" id="CAADRA010000092">
    <property type="protein sequence ID" value="VFT78489.1"/>
    <property type="molecule type" value="Genomic_DNA"/>
</dbReference>
<dbReference type="InterPro" id="IPR007307">
    <property type="entry name" value="Ltv1"/>
</dbReference>
<feature type="compositionally biased region" description="Basic residues" evidence="2">
    <location>
        <begin position="537"/>
        <end position="548"/>
    </location>
</feature>
<dbReference type="GO" id="GO:0042274">
    <property type="term" value="P:ribosomal small subunit biogenesis"/>
    <property type="evidence" value="ECO:0007669"/>
    <property type="project" value="InterPro"/>
</dbReference>
<dbReference type="GO" id="GO:0000056">
    <property type="term" value="P:ribosomal small subunit export from nucleus"/>
    <property type="evidence" value="ECO:0007669"/>
    <property type="project" value="TreeGrafter"/>
</dbReference>
<evidence type="ECO:0000256" key="1">
    <source>
        <dbReference type="ARBA" id="ARBA00009078"/>
    </source>
</evidence>
<gene>
    <name evidence="4" type="primary">Aste57867_1270</name>
    <name evidence="3" type="ORF">As57867_001269</name>
    <name evidence="4" type="ORF">ASTE57867_1270</name>
</gene>
<sequence>MNSGVAYPVAIHGHAASKTRSDVTNTTASTGVYQRHRSPMPPSWDEQIWGKWNSLERGRFQLEGNGPIPGRDDHMGKKKAFINKKEAQHFHVVHRSQRDPLINDPNASKFVLLSSSKPVEFQGAAGGDDDEYDSDDDLPELVHSSAPPAAKGEVRFGNVVARDMVNEFGMVNDGYDYSKHMKEIGRGQFYSAGGTYDEGASLLTKRVVLPDEVLASTNEHERMLEAITITEDVMDEDLREALVNDDAFEELNDDFMAQAAEELPDDDHGAADGFDYDAHIAKLMAAAEGIPKYRGELSDDEDDEEFDSDEDDEDDDDEDDEDKDEAQRALDDAFEKMMAEEYDDDQVGELDEDETRGKLVLEGALLHEIVDDFVNIRQELMADEGRLGNPLRSGNRLKEILAECAADLDDDEMKPTDPAPAIEEADMSDLTSNPYLVSRVEDQWDCETIVSTYSNLDNHPTIIREPSSSKKKKKAAKAAALASTTVVLSAKTGMPLNVVPLAATAPIQEEEDESDDDERTTPQFSRGKGESKEEKKARKLAAKAHKQERRLEKKEVKLLYKDEKQRQLQNSGPGLSVFRYS</sequence>
<feature type="compositionally biased region" description="Basic and acidic residues" evidence="2">
    <location>
        <begin position="527"/>
        <end position="536"/>
    </location>
</feature>
<feature type="compositionally biased region" description="Acidic residues" evidence="2">
    <location>
        <begin position="298"/>
        <end position="324"/>
    </location>
</feature>
<dbReference type="PANTHER" id="PTHR21531:SF0">
    <property type="entry name" value="PROTEIN LTV1 HOMOLOG"/>
    <property type="match status" value="1"/>
</dbReference>
<evidence type="ECO:0000313" key="4">
    <source>
        <dbReference type="EMBL" id="VFT78489.1"/>
    </source>
</evidence>
<dbReference type="PANTHER" id="PTHR21531">
    <property type="entry name" value="LOW-TEMPERATURE VIABILITY PROTEIN LTV1-RELATED"/>
    <property type="match status" value="1"/>
</dbReference>
<protein>
    <submittedName>
        <fullName evidence="4">Aste57867_1270 protein</fullName>
    </submittedName>
</protein>
<dbReference type="AlphaFoldDB" id="A0A485K4R1"/>
<feature type="region of interest" description="Disordered" evidence="2">
    <location>
        <begin position="292"/>
        <end position="326"/>
    </location>
</feature>
<feature type="compositionally biased region" description="Basic and acidic residues" evidence="2">
    <location>
        <begin position="549"/>
        <end position="566"/>
    </location>
</feature>